<dbReference type="AlphaFoldDB" id="G2Y2A5"/>
<dbReference type="InParanoid" id="G2Y2A5"/>
<evidence type="ECO:0000313" key="2">
    <source>
        <dbReference type="Proteomes" id="UP000008177"/>
    </source>
</evidence>
<organism evidence="1 2">
    <name type="scientific">Botryotinia fuckeliana (strain T4)</name>
    <name type="common">Noble rot fungus</name>
    <name type="synonym">Botrytis cinerea</name>
    <dbReference type="NCBI Taxonomy" id="999810"/>
    <lineage>
        <taxon>Eukaryota</taxon>
        <taxon>Fungi</taxon>
        <taxon>Dikarya</taxon>
        <taxon>Ascomycota</taxon>
        <taxon>Pezizomycotina</taxon>
        <taxon>Leotiomycetes</taxon>
        <taxon>Helotiales</taxon>
        <taxon>Sclerotiniaceae</taxon>
        <taxon>Botrytis</taxon>
    </lineage>
</organism>
<sequence length="40" mass="4343">MSESGAFVVVLLDEYLGSDIKSAVRATSKYCASKIYVINN</sequence>
<protein>
    <submittedName>
        <fullName evidence="1">Uncharacterized protein</fullName>
    </submittedName>
</protein>
<gene>
    <name evidence="1" type="ORF">BofuT4_uP115010.1</name>
</gene>
<evidence type="ECO:0000313" key="1">
    <source>
        <dbReference type="EMBL" id="CCD46795.1"/>
    </source>
</evidence>
<name>G2Y2A5_BOTF4</name>
<dbReference type="Proteomes" id="UP000008177">
    <property type="component" value="Unplaced contigs"/>
</dbReference>
<proteinExistence type="predicted"/>
<dbReference type="HOGENOM" id="CLU_3299256_0_0_1"/>
<reference evidence="2" key="1">
    <citation type="journal article" date="2011" name="PLoS Genet.">
        <title>Genomic analysis of the necrotrophic fungal pathogens Sclerotinia sclerotiorum and Botrytis cinerea.</title>
        <authorList>
            <person name="Amselem J."/>
            <person name="Cuomo C.A."/>
            <person name="van Kan J.A."/>
            <person name="Viaud M."/>
            <person name="Benito E.P."/>
            <person name="Couloux A."/>
            <person name="Coutinho P.M."/>
            <person name="de Vries R.P."/>
            <person name="Dyer P.S."/>
            <person name="Fillinger S."/>
            <person name="Fournier E."/>
            <person name="Gout L."/>
            <person name="Hahn M."/>
            <person name="Kohn L."/>
            <person name="Lapalu N."/>
            <person name="Plummer K.M."/>
            <person name="Pradier J.M."/>
            <person name="Quevillon E."/>
            <person name="Sharon A."/>
            <person name="Simon A."/>
            <person name="ten Have A."/>
            <person name="Tudzynski B."/>
            <person name="Tudzynski P."/>
            <person name="Wincker P."/>
            <person name="Andrew M."/>
            <person name="Anthouard V."/>
            <person name="Beever R.E."/>
            <person name="Beffa R."/>
            <person name="Benoit I."/>
            <person name="Bouzid O."/>
            <person name="Brault B."/>
            <person name="Chen Z."/>
            <person name="Choquer M."/>
            <person name="Collemare J."/>
            <person name="Cotton P."/>
            <person name="Danchin E.G."/>
            <person name="Da Silva C."/>
            <person name="Gautier A."/>
            <person name="Giraud C."/>
            <person name="Giraud T."/>
            <person name="Gonzalez C."/>
            <person name="Grossetete S."/>
            <person name="Guldener U."/>
            <person name="Henrissat B."/>
            <person name="Howlett B.J."/>
            <person name="Kodira C."/>
            <person name="Kretschmer M."/>
            <person name="Lappartient A."/>
            <person name="Leroch M."/>
            <person name="Levis C."/>
            <person name="Mauceli E."/>
            <person name="Neuveglise C."/>
            <person name="Oeser B."/>
            <person name="Pearson M."/>
            <person name="Poulain J."/>
            <person name="Poussereau N."/>
            <person name="Quesneville H."/>
            <person name="Rascle C."/>
            <person name="Schumacher J."/>
            <person name="Segurens B."/>
            <person name="Sexton A."/>
            <person name="Silva E."/>
            <person name="Sirven C."/>
            <person name="Soanes D.M."/>
            <person name="Talbot N.J."/>
            <person name="Templeton M."/>
            <person name="Yandava C."/>
            <person name="Yarden O."/>
            <person name="Zeng Q."/>
            <person name="Rollins J.A."/>
            <person name="Lebrun M.H."/>
            <person name="Dickman M."/>
        </authorList>
    </citation>
    <scope>NUCLEOTIDE SEQUENCE [LARGE SCALE GENOMIC DNA]</scope>
    <source>
        <strain evidence="2">T4</strain>
    </source>
</reference>
<dbReference type="EMBL" id="FQ790283">
    <property type="protein sequence ID" value="CCD46795.1"/>
    <property type="molecule type" value="Genomic_DNA"/>
</dbReference>
<accession>G2Y2A5</accession>